<reference evidence="2 3" key="1">
    <citation type="journal article" date="2018" name="Evol. Lett.">
        <title>Horizontal gene cluster transfer increased hallucinogenic mushroom diversity.</title>
        <authorList>
            <person name="Reynolds H.T."/>
            <person name="Vijayakumar V."/>
            <person name="Gluck-Thaler E."/>
            <person name="Korotkin H.B."/>
            <person name="Matheny P.B."/>
            <person name="Slot J.C."/>
        </authorList>
    </citation>
    <scope>NUCLEOTIDE SEQUENCE [LARGE SCALE GENOMIC DNA]</scope>
    <source>
        <strain evidence="2 3">SRW20</strain>
    </source>
</reference>
<evidence type="ECO:0000313" key="2">
    <source>
        <dbReference type="EMBL" id="PPQ75586.1"/>
    </source>
</evidence>
<sequence>MSFRRRTERAISIANAVSALLEAWVDLVTEARDGANWPSDITPASELLLNDILAGAARISHEMFVVVGYTQPHETQASAYPDDINLGSSTDINTLSPAASANSRPSSTLHWYNATTVPAGMRAPPSSPSSFASPSTPATSLPSE</sequence>
<proteinExistence type="predicted"/>
<name>A0A409WAP7_9AGAR</name>
<accession>A0A409WAP7</accession>
<feature type="compositionally biased region" description="Low complexity" evidence="1">
    <location>
        <begin position="128"/>
        <end position="144"/>
    </location>
</feature>
<dbReference type="InParanoid" id="A0A409WAP7"/>
<organism evidence="2 3">
    <name type="scientific">Gymnopilus dilepis</name>
    <dbReference type="NCBI Taxonomy" id="231916"/>
    <lineage>
        <taxon>Eukaryota</taxon>
        <taxon>Fungi</taxon>
        <taxon>Dikarya</taxon>
        <taxon>Basidiomycota</taxon>
        <taxon>Agaricomycotina</taxon>
        <taxon>Agaricomycetes</taxon>
        <taxon>Agaricomycetidae</taxon>
        <taxon>Agaricales</taxon>
        <taxon>Agaricineae</taxon>
        <taxon>Hymenogastraceae</taxon>
        <taxon>Gymnopilus</taxon>
    </lineage>
</organism>
<dbReference type="AlphaFoldDB" id="A0A409WAP7"/>
<evidence type="ECO:0000313" key="3">
    <source>
        <dbReference type="Proteomes" id="UP000284706"/>
    </source>
</evidence>
<protein>
    <submittedName>
        <fullName evidence="2">Uncharacterized protein</fullName>
    </submittedName>
</protein>
<keyword evidence="3" id="KW-1185">Reference proteome</keyword>
<gene>
    <name evidence="2" type="ORF">CVT26_012676</name>
</gene>
<feature type="region of interest" description="Disordered" evidence="1">
    <location>
        <begin position="117"/>
        <end position="144"/>
    </location>
</feature>
<comment type="caution">
    <text evidence="2">The sequence shown here is derived from an EMBL/GenBank/DDBJ whole genome shotgun (WGS) entry which is preliminary data.</text>
</comment>
<evidence type="ECO:0000256" key="1">
    <source>
        <dbReference type="SAM" id="MobiDB-lite"/>
    </source>
</evidence>
<dbReference type="Proteomes" id="UP000284706">
    <property type="component" value="Unassembled WGS sequence"/>
</dbReference>
<dbReference type="EMBL" id="NHYE01005246">
    <property type="protein sequence ID" value="PPQ75586.1"/>
    <property type="molecule type" value="Genomic_DNA"/>
</dbReference>